<name>A0ABN7BC77_9HEMI</name>
<protein>
    <recommendedName>
        <fullName evidence="3">Ubiquitin-like protease family profile domain-containing protein</fullName>
    </recommendedName>
</protein>
<gene>
    <name evidence="1" type="ORF">NTJ_14096</name>
</gene>
<keyword evidence="2" id="KW-1185">Reference proteome</keyword>
<accession>A0ABN7BC77</accession>
<evidence type="ECO:0008006" key="3">
    <source>
        <dbReference type="Google" id="ProtNLM"/>
    </source>
</evidence>
<organism evidence="1 2">
    <name type="scientific">Nesidiocoris tenuis</name>
    <dbReference type="NCBI Taxonomy" id="355587"/>
    <lineage>
        <taxon>Eukaryota</taxon>
        <taxon>Metazoa</taxon>
        <taxon>Ecdysozoa</taxon>
        <taxon>Arthropoda</taxon>
        <taxon>Hexapoda</taxon>
        <taxon>Insecta</taxon>
        <taxon>Pterygota</taxon>
        <taxon>Neoptera</taxon>
        <taxon>Paraneoptera</taxon>
        <taxon>Hemiptera</taxon>
        <taxon>Heteroptera</taxon>
        <taxon>Panheteroptera</taxon>
        <taxon>Cimicomorpha</taxon>
        <taxon>Miridae</taxon>
        <taxon>Dicyphina</taxon>
        <taxon>Nesidiocoris</taxon>
    </lineage>
</organism>
<reference evidence="1 2" key="1">
    <citation type="submission" date="2023-09" db="EMBL/GenBank/DDBJ databases">
        <title>Nesidiocoris tenuis whole genome shotgun sequence.</title>
        <authorList>
            <person name="Shibata T."/>
            <person name="Shimoda M."/>
            <person name="Kobayashi T."/>
            <person name="Uehara T."/>
        </authorList>
    </citation>
    <scope>NUCLEOTIDE SEQUENCE [LARGE SCALE GENOMIC DNA]</scope>
    <source>
        <strain evidence="1 2">Japan</strain>
    </source>
</reference>
<evidence type="ECO:0000313" key="1">
    <source>
        <dbReference type="EMBL" id="BET01280.1"/>
    </source>
</evidence>
<sequence>MSAADKQVHIFSSTETSAVEDVKVCTCPRNSESLTELDQWALVQPRVFVQADGYSCGVAAIDFILAISKCEQLAQCAPVDLEPETYREKLQLYIATTARRESLVEMCSKCFRKTPATSHQKEAVHPSATEKSKC</sequence>
<evidence type="ECO:0000313" key="2">
    <source>
        <dbReference type="Proteomes" id="UP001307889"/>
    </source>
</evidence>
<dbReference type="Proteomes" id="UP001307889">
    <property type="component" value="Chromosome 12"/>
</dbReference>
<proteinExistence type="predicted"/>
<dbReference type="EMBL" id="AP028920">
    <property type="protein sequence ID" value="BET01280.1"/>
    <property type="molecule type" value="Genomic_DNA"/>
</dbReference>